<dbReference type="InterPro" id="IPR056291">
    <property type="entry name" value="MORN_DRC7"/>
</dbReference>
<evidence type="ECO:0000256" key="5">
    <source>
        <dbReference type="ARBA" id="ARBA00022782"/>
    </source>
</evidence>
<dbReference type="FunCoup" id="R7UKG6">
    <property type="interactions" value="18"/>
</dbReference>
<sequence>MTTATESPATEEHVTAEATPRSGDNLSLKSGIEEEDGELGDLKEEDEPASGREGGEISDDVAALQDELNKITVAAPTVGVSEYFDSSEFPQSFKENNPKEKLILAYAENFRRQYVHLYRDRKPLFLNPNNECGLEKLVCTTIRPTQLPYKELYDWDGAAEFVADYLNFTMLEPAHELPVRLLSPTTIMKRQKGNCFEYSTLLVSLLVAAGYDAYVVSGYASRETCLMDETREICPLLKKKEEVKEETKKRQQKKYTVRPPKDLRSKFELKQEARRQQTIADEEQVIRKEELARQLEAEKPPTDPLHGLRVHSWVLVLEGKREIPESFFIEPLTGLPHAVNSDNYLGIESVWNHQNYWVNMQDCSEGVRNMNYDLGDCAQWEFMFPSNDKPSLQLPDEEDMLEDDEEKAMREEQEVEKHLDMPPSWVPPIELGLRDFQMRCPQGKKSKLYKRAKLEKFAHYLMKDGLVCRLSVYTDRELTDLAQVKEFYSHREDKLQERIHNQHSGWITEHYAPGRHRCLREHQYKGCAPGPENDRTMIFYHDARVDGLHKRVETPTEMTEHFINRDDFLYYRFIQFTKRAKKFGPAESANVRPIVKMVKRYHRNPALSANEDVAELVFFVSEERVQVTYHTEVEKISASSRDFIKPANTDEKGAILQWHPDNHNTFQVDPSKTDKKKVELYQMMVDLVKAEEKCRERAREAEEEVQEILNDRTREEVASELDISVYDTERNEKAKRHRLELERIQMEEKMRREEMELDYLAPFLAQIGDPEKINRSQAFKLKEDCLLDLKRRLIDKANLIQVRFEKETQELQKKQAWYQQNQVSMQKDDEEEYLNYCSEAMFRIHILELRLNRHKEMAPQKYMALDQKIRSDQRLAEFF</sequence>
<evidence type="ECO:0000256" key="12">
    <source>
        <dbReference type="ARBA" id="ARBA00031627"/>
    </source>
</evidence>
<reference evidence="22" key="1">
    <citation type="submission" date="2012-12" db="EMBL/GenBank/DDBJ databases">
        <authorList>
            <person name="Hellsten U."/>
            <person name="Grimwood J."/>
            <person name="Chapman J.A."/>
            <person name="Shapiro H."/>
            <person name="Aerts A."/>
            <person name="Otillar R.P."/>
            <person name="Terry A.Y."/>
            <person name="Boore J.L."/>
            <person name="Simakov O."/>
            <person name="Marletaz F."/>
            <person name="Cho S.-J."/>
            <person name="Edsinger-Gonzales E."/>
            <person name="Havlak P."/>
            <person name="Kuo D.-H."/>
            <person name="Larsson T."/>
            <person name="Lv J."/>
            <person name="Arendt D."/>
            <person name="Savage R."/>
            <person name="Osoegawa K."/>
            <person name="de Jong P."/>
            <person name="Lindberg D.R."/>
            <person name="Seaver E.C."/>
            <person name="Weisblat D.A."/>
            <person name="Putnam N.H."/>
            <person name="Grigoriev I.V."/>
            <person name="Rokhsar D.S."/>
        </authorList>
    </citation>
    <scope>NUCLEOTIDE SEQUENCE</scope>
    <source>
        <strain evidence="22">I ESC-2004</strain>
    </source>
</reference>
<evidence type="ECO:0000259" key="18">
    <source>
        <dbReference type="Pfam" id="PF24667"/>
    </source>
</evidence>
<dbReference type="OMA" id="CRDDYIT"/>
<dbReference type="GO" id="GO:0030154">
    <property type="term" value="P:cell differentiation"/>
    <property type="evidence" value="ECO:0007669"/>
    <property type="project" value="UniProtKB-KW"/>
</dbReference>
<dbReference type="InterPro" id="IPR038765">
    <property type="entry name" value="Papain-like_cys_pep_sf"/>
</dbReference>
<dbReference type="AlphaFoldDB" id="R7UKG6"/>
<keyword evidence="4" id="KW-0963">Cytoplasm</keyword>
<evidence type="ECO:0000259" key="17">
    <source>
        <dbReference type="Pfam" id="PF24656"/>
    </source>
</evidence>
<keyword evidence="10" id="KW-0206">Cytoskeleton</keyword>
<dbReference type="PANTHER" id="PTHR35249">
    <property type="entry name" value="DYNEIN REGULATORY COMPLEX SUBUNIT 7"/>
    <property type="match status" value="1"/>
</dbReference>
<feature type="compositionally biased region" description="Acidic residues" evidence="15">
    <location>
        <begin position="33"/>
        <end position="48"/>
    </location>
</feature>
<keyword evidence="5" id="KW-0221">Differentiation</keyword>
<keyword evidence="22" id="KW-1185">Reference proteome</keyword>
<feature type="coiled-coil region" evidence="14">
    <location>
        <begin position="394"/>
        <end position="421"/>
    </location>
</feature>
<evidence type="ECO:0000256" key="8">
    <source>
        <dbReference type="ARBA" id="ARBA00023054"/>
    </source>
</evidence>
<feature type="domain" description="Dynein regulatory complex subunit 7 MORN" evidence="18">
    <location>
        <begin position="441"/>
        <end position="724"/>
    </location>
</feature>
<gene>
    <name evidence="20" type="ORF">CAPTEDRAFT_151783</name>
</gene>
<keyword evidence="9" id="KW-0969">Cilium</keyword>
<comment type="similarity">
    <text evidence="2">Belongs to the DRC7 family.</text>
</comment>
<dbReference type="GO" id="GO:0007283">
    <property type="term" value="P:spermatogenesis"/>
    <property type="evidence" value="ECO:0007669"/>
    <property type="project" value="UniProtKB-KW"/>
</dbReference>
<feature type="coiled-coil region" evidence="14">
    <location>
        <begin position="684"/>
        <end position="756"/>
    </location>
</feature>
<dbReference type="Gene3D" id="3.10.620.30">
    <property type="match status" value="1"/>
</dbReference>
<dbReference type="EMBL" id="AMQN01008356">
    <property type="status" value="NOT_ANNOTATED_CDS"/>
    <property type="molecule type" value="Genomic_DNA"/>
</dbReference>
<comment type="subcellular location">
    <subcellularLocation>
        <location evidence="1">Cytoplasm</location>
        <location evidence="1">Cytoskeleton</location>
        <location evidence="1">Flagellum axoneme</location>
    </subcellularLocation>
</comment>
<dbReference type="Proteomes" id="UP000014760">
    <property type="component" value="Unassembled WGS sequence"/>
</dbReference>
<dbReference type="OrthoDB" id="10262874at2759"/>
<feature type="domain" description="CEP76/DRC7 peptidase-like" evidence="17">
    <location>
        <begin position="310"/>
        <end position="383"/>
    </location>
</feature>
<dbReference type="Pfam" id="PF24656">
    <property type="entry name" value="CEPT76_peptidase"/>
    <property type="match status" value="1"/>
</dbReference>
<dbReference type="Pfam" id="PF24667">
    <property type="entry name" value="MORN_DRC7"/>
    <property type="match status" value="1"/>
</dbReference>
<feature type="region of interest" description="Disordered" evidence="15">
    <location>
        <begin position="1"/>
        <end position="56"/>
    </location>
</feature>
<dbReference type="Pfam" id="PF01841">
    <property type="entry name" value="Transglut_core"/>
    <property type="match status" value="1"/>
</dbReference>
<reference evidence="20 22" key="2">
    <citation type="journal article" date="2013" name="Nature">
        <title>Insights into bilaterian evolution from three spiralian genomes.</title>
        <authorList>
            <person name="Simakov O."/>
            <person name="Marletaz F."/>
            <person name="Cho S.J."/>
            <person name="Edsinger-Gonzales E."/>
            <person name="Havlak P."/>
            <person name="Hellsten U."/>
            <person name="Kuo D.H."/>
            <person name="Larsson T."/>
            <person name="Lv J."/>
            <person name="Arendt D."/>
            <person name="Savage R."/>
            <person name="Osoegawa K."/>
            <person name="de Jong P."/>
            <person name="Grimwood J."/>
            <person name="Chapman J.A."/>
            <person name="Shapiro H."/>
            <person name="Aerts A."/>
            <person name="Otillar R.P."/>
            <person name="Terry A.Y."/>
            <person name="Boore J.L."/>
            <person name="Grigoriev I.V."/>
            <person name="Lindberg D.R."/>
            <person name="Seaver E.C."/>
            <person name="Weisblat D.A."/>
            <person name="Putnam N.H."/>
            <person name="Rokhsar D.S."/>
        </authorList>
    </citation>
    <scope>NUCLEOTIDE SEQUENCE</scope>
    <source>
        <strain evidence="20 22">I ESC-2004</strain>
    </source>
</reference>
<name>R7UKG6_CAPTE</name>
<evidence type="ECO:0000259" key="16">
    <source>
        <dbReference type="Pfam" id="PF01841"/>
    </source>
</evidence>
<dbReference type="InterPro" id="IPR056290">
    <property type="entry name" value="CEPT76/DRC7_peptidase-like_dom"/>
</dbReference>
<dbReference type="PANTHER" id="PTHR35249:SF2">
    <property type="entry name" value="DYNEIN REGULATORY COMPLEX SUBUNIT 7"/>
    <property type="match status" value="1"/>
</dbReference>
<evidence type="ECO:0000256" key="3">
    <source>
        <dbReference type="ARBA" id="ARBA00021303"/>
    </source>
</evidence>
<keyword evidence="6" id="KW-0282">Flagellum</keyword>
<evidence type="ECO:0000313" key="22">
    <source>
        <dbReference type="Proteomes" id="UP000014760"/>
    </source>
</evidence>
<evidence type="ECO:0000256" key="9">
    <source>
        <dbReference type="ARBA" id="ARBA00023069"/>
    </source>
</evidence>
<evidence type="ECO:0000256" key="2">
    <source>
        <dbReference type="ARBA" id="ARBA00010738"/>
    </source>
</evidence>
<dbReference type="EMBL" id="KB302909">
    <property type="protein sequence ID" value="ELU03777.1"/>
    <property type="molecule type" value="Genomic_DNA"/>
</dbReference>
<dbReference type="SUPFAM" id="SSF54001">
    <property type="entry name" value="Cysteine proteinases"/>
    <property type="match status" value="1"/>
</dbReference>
<evidence type="ECO:0000256" key="11">
    <source>
        <dbReference type="ARBA" id="ARBA00023273"/>
    </source>
</evidence>
<evidence type="ECO:0000256" key="15">
    <source>
        <dbReference type="SAM" id="MobiDB-lite"/>
    </source>
</evidence>
<evidence type="ECO:0000313" key="21">
    <source>
        <dbReference type="EnsemblMetazoa" id="CapteP151783"/>
    </source>
</evidence>
<keyword evidence="7" id="KW-0744">Spermatogenesis</keyword>
<evidence type="ECO:0000256" key="1">
    <source>
        <dbReference type="ARBA" id="ARBA00004611"/>
    </source>
</evidence>
<dbReference type="InterPro" id="IPR002931">
    <property type="entry name" value="Transglutaminase-like"/>
</dbReference>
<evidence type="ECO:0000313" key="20">
    <source>
        <dbReference type="EMBL" id="ELU03777.1"/>
    </source>
</evidence>
<keyword evidence="8 14" id="KW-0175">Coiled coil</keyword>
<evidence type="ECO:0000256" key="14">
    <source>
        <dbReference type="SAM" id="Coils"/>
    </source>
</evidence>
<evidence type="ECO:0000256" key="10">
    <source>
        <dbReference type="ARBA" id="ARBA00023212"/>
    </source>
</evidence>
<feature type="domain" description="Transglutaminase-like" evidence="16">
    <location>
        <begin position="182"/>
        <end position="223"/>
    </location>
</feature>
<evidence type="ECO:0000259" key="19">
    <source>
        <dbReference type="Pfam" id="PF24671"/>
    </source>
</evidence>
<dbReference type="HOGENOM" id="CLU_016052_0_0_1"/>
<dbReference type="InterPro" id="IPR033551">
    <property type="entry name" value="DRC7/lobo"/>
</dbReference>
<dbReference type="EnsemblMetazoa" id="CapteT151783">
    <property type="protein sequence ID" value="CapteP151783"/>
    <property type="gene ID" value="CapteG151783"/>
</dbReference>
<proteinExistence type="inferred from homology"/>
<dbReference type="GO" id="GO:0030317">
    <property type="term" value="P:flagellated sperm motility"/>
    <property type="evidence" value="ECO:0007669"/>
    <property type="project" value="TreeGrafter"/>
</dbReference>
<evidence type="ECO:0000256" key="7">
    <source>
        <dbReference type="ARBA" id="ARBA00022871"/>
    </source>
</evidence>
<dbReference type="Pfam" id="PF24671">
    <property type="entry name" value="DRC7_C"/>
    <property type="match status" value="1"/>
</dbReference>
<accession>R7UKG6</accession>
<evidence type="ECO:0000256" key="4">
    <source>
        <dbReference type="ARBA" id="ARBA00022490"/>
    </source>
</evidence>
<dbReference type="GO" id="GO:0031514">
    <property type="term" value="C:motile cilium"/>
    <property type="evidence" value="ECO:0007669"/>
    <property type="project" value="TreeGrafter"/>
</dbReference>
<evidence type="ECO:0000256" key="6">
    <source>
        <dbReference type="ARBA" id="ARBA00022846"/>
    </source>
</evidence>
<protein>
    <recommendedName>
        <fullName evidence="3">Dynein regulatory complex subunit 7</fullName>
    </recommendedName>
    <alternativeName>
        <fullName evidence="12">Coiled-coil domain-containing protein 135</fullName>
    </alternativeName>
    <alternativeName>
        <fullName evidence="13">Coiled-coil domain-containing protein lobo homolog</fullName>
    </alternativeName>
</protein>
<reference evidence="21" key="3">
    <citation type="submission" date="2015-06" db="UniProtKB">
        <authorList>
            <consortium name="EnsemblMetazoa"/>
        </authorList>
    </citation>
    <scope>IDENTIFICATION</scope>
</reference>
<dbReference type="InterPro" id="IPR056292">
    <property type="entry name" value="DRC7_C"/>
</dbReference>
<dbReference type="STRING" id="283909.R7UKG6"/>
<evidence type="ECO:0000256" key="13">
    <source>
        <dbReference type="ARBA" id="ARBA00031733"/>
    </source>
</evidence>
<organism evidence="20">
    <name type="scientific">Capitella teleta</name>
    <name type="common">Polychaete worm</name>
    <dbReference type="NCBI Taxonomy" id="283909"/>
    <lineage>
        <taxon>Eukaryota</taxon>
        <taxon>Metazoa</taxon>
        <taxon>Spiralia</taxon>
        <taxon>Lophotrochozoa</taxon>
        <taxon>Annelida</taxon>
        <taxon>Polychaeta</taxon>
        <taxon>Sedentaria</taxon>
        <taxon>Scolecida</taxon>
        <taxon>Capitellidae</taxon>
        <taxon>Capitella</taxon>
    </lineage>
</organism>
<feature type="domain" description="Dynein regulatory complex subunit 7 C-terminal" evidence="19">
    <location>
        <begin position="771"/>
        <end position="878"/>
    </location>
</feature>
<keyword evidence="11" id="KW-0966">Cell projection</keyword>